<reference evidence="1" key="1">
    <citation type="journal article" date="2022" name="bioRxiv">
        <title>Sequencing and chromosome-scale assembly of the giantPleurodeles waltlgenome.</title>
        <authorList>
            <person name="Brown T."/>
            <person name="Elewa A."/>
            <person name="Iarovenko S."/>
            <person name="Subramanian E."/>
            <person name="Araus A.J."/>
            <person name="Petzold A."/>
            <person name="Susuki M."/>
            <person name="Suzuki K.-i.T."/>
            <person name="Hayashi T."/>
            <person name="Toyoda A."/>
            <person name="Oliveira C."/>
            <person name="Osipova E."/>
            <person name="Leigh N.D."/>
            <person name="Simon A."/>
            <person name="Yun M.H."/>
        </authorList>
    </citation>
    <scope>NUCLEOTIDE SEQUENCE</scope>
    <source>
        <strain evidence="1">20211129_DDA</strain>
        <tissue evidence="1">Liver</tissue>
    </source>
</reference>
<evidence type="ECO:0000313" key="1">
    <source>
        <dbReference type="EMBL" id="KAJ1196946.1"/>
    </source>
</evidence>
<dbReference type="AlphaFoldDB" id="A0AAV7V946"/>
<organism evidence="1 2">
    <name type="scientific">Pleurodeles waltl</name>
    <name type="common">Iberian ribbed newt</name>
    <dbReference type="NCBI Taxonomy" id="8319"/>
    <lineage>
        <taxon>Eukaryota</taxon>
        <taxon>Metazoa</taxon>
        <taxon>Chordata</taxon>
        <taxon>Craniata</taxon>
        <taxon>Vertebrata</taxon>
        <taxon>Euteleostomi</taxon>
        <taxon>Amphibia</taxon>
        <taxon>Batrachia</taxon>
        <taxon>Caudata</taxon>
        <taxon>Salamandroidea</taxon>
        <taxon>Salamandridae</taxon>
        <taxon>Pleurodelinae</taxon>
        <taxon>Pleurodeles</taxon>
    </lineage>
</organism>
<protein>
    <submittedName>
        <fullName evidence="1">Uncharacterized protein</fullName>
    </submittedName>
</protein>
<evidence type="ECO:0000313" key="2">
    <source>
        <dbReference type="Proteomes" id="UP001066276"/>
    </source>
</evidence>
<proteinExistence type="predicted"/>
<sequence length="254" mass="27309">MVSQFVVAVKTEEEEEVEMHPKEAIKAEQRRMCWTGVGGPPLERRPCPLAGPPVDPASNCGKHHISQVNSGKSTAAEHVRYRACTPAEGSTSLHDCPAFFSVRRPHNLKRLLRGATADQMTRPHCLPSGSEVASANHVSLVIATDGIAWCCYFPSDCDVAGINNAAASSAVSCEDKFPGSLDPDEHAVSIEVFASPAPFTNLLQLRYPHSNEDSVLVTSLGDNTDMTRNCLEVAPDLHPRGISITKGGVKKRGT</sequence>
<keyword evidence="2" id="KW-1185">Reference proteome</keyword>
<comment type="caution">
    <text evidence="1">The sequence shown here is derived from an EMBL/GenBank/DDBJ whole genome shotgun (WGS) entry which is preliminary data.</text>
</comment>
<accession>A0AAV7V946</accession>
<name>A0AAV7V946_PLEWA</name>
<gene>
    <name evidence="1" type="ORF">NDU88_000809</name>
</gene>
<dbReference type="Proteomes" id="UP001066276">
    <property type="component" value="Chromosome 2_1"/>
</dbReference>
<dbReference type="EMBL" id="JANPWB010000003">
    <property type="protein sequence ID" value="KAJ1196946.1"/>
    <property type="molecule type" value="Genomic_DNA"/>
</dbReference>